<evidence type="ECO:0000313" key="3">
    <source>
        <dbReference type="Proteomes" id="UP000190339"/>
    </source>
</evidence>
<accession>A0A1T5A864</accession>
<dbReference type="InterPro" id="IPR000182">
    <property type="entry name" value="GNAT_dom"/>
</dbReference>
<organism evidence="2 3">
    <name type="scientific">Maribacter arcticus</name>
    <dbReference type="NCBI Taxonomy" id="561365"/>
    <lineage>
        <taxon>Bacteria</taxon>
        <taxon>Pseudomonadati</taxon>
        <taxon>Bacteroidota</taxon>
        <taxon>Flavobacteriia</taxon>
        <taxon>Flavobacteriales</taxon>
        <taxon>Flavobacteriaceae</taxon>
        <taxon>Maribacter</taxon>
    </lineage>
</organism>
<dbReference type="Pfam" id="PF13302">
    <property type="entry name" value="Acetyltransf_3"/>
    <property type="match status" value="1"/>
</dbReference>
<dbReference type="Gene3D" id="3.40.630.30">
    <property type="match status" value="1"/>
</dbReference>
<keyword evidence="2" id="KW-0808">Transferase</keyword>
<sequence length="166" mass="19031">MKKIETERLYLKRAKLEDSDFIFELLNSISWIKYIGDKKITTVNKAKDYIQETLINSYDKNGFGLLIIKLKDETSIGLCGFLKREYLKHADLGFALLQAYEGNGYAFEATYAIMEYGESELDLKKVMAICMETNQKSLQLLSKLGFKKIDTIKPSETSEELLLLST</sequence>
<dbReference type="GO" id="GO:0016747">
    <property type="term" value="F:acyltransferase activity, transferring groups other than amino-acyl groups"/>
    <property type="evidence" value="ECO:0007669"/>
    <property type="project" value="InterPro"/>
</dbReference>
<dbReference type="RefSeq" id="WP_079511204.1">
    <property type="nucleotide sequence ID" value="NZ_FUYL01000002.1"/>
</dbReference>
<evidence type="ECO:0000259" key="1">
    <source>
        <dbReference type="PROSITE" id="PS51186"/>
    </source>
</evidence>
<dbReference type="PANTHER" id="PTHR43792:SF1">
    <property type="entry name" value="N-ACETYLTRANSFERASE DOMAIN-CONTAINING PROTEIN"/>
    <property type="match status" value="1"/>
</dbReference>
<dbReference type="Proteomes" id="UP000190339">
    <property type="component" value="Unassembled WGS sequence"/>
</dbReference>
<dbReference type="STRING" id="561365.SAMN05660866_00685"/>
<dbReference type="PANTHER" id="PTHR43792">
    <property type="entry name" value="GNAT FAMILY, PUTATIVE (AFU_ORTHOLOGUE AFUA_3G00765)-RELATED-RELATED"/>
    <property type="match status" value="1"/>
</dbReference>
<feature type="domain" description="N-acetyltransferase" evidence="1">
    <location>
        <begin position="9"/>
        <end position="164"/>
    </location>
</feature>
<evidence type="ECO:0000313" key="2">
    <source>
        <dbReference type="EMBL" id="SKB31222.1"/>
    </source>
</evidence>
<dbReference type="InterPro" id="IPR051531">
    <property type="entry name" value="N-acetyltransferase"/>
</dbReference>
<protein>
    <submittedName>
        <fullName evidence="2">Protein N-acetyltransferase, RimJ/RimL family</fullName>
    </submittedName>
</protein>
<dbReference type="InterPro" id="IPR016181">
    <property type="entry name" value="Acyl_CoA_acyltransferase"/>
</dbReference>
<reference evidence="3" key="1">
    <citation type="submission" date="2017-02" db="EMBL/GenBank/DDBJ databases">
        <authorList>
            <person name="Varghese N."/>
            <person name="Submissions S."/>
        </authorList>
    </citation>
    <scope>NUCLEOTIDE SEQUENCE [LARGE SCALE GENOMIC DNA]</scope>
    <source>
        <strain evidence="3">DSM 23546</strain>
    </source>
</reference>
<dbReference type="OrthoDB" id="9798081at2"/>
<dbReference type="EMBL" id="FUYL01000002">
    <property type="protein sequence ID" value="SKB31222.1"/>
    <property type="molecule type" value="Genomic_DNA"/>
</dbReference>
<keyword evidence="3" id="KW-1185">Reference proteome</keyword>
<dbReference type="PROSITE" id="PS51186">
    <property type="entry name" value="GNAT"/>
    <property type="match status" value="1"/>
</dbReference>
<proteinExistence type="predicted"/>
<gene>
    <name evidence="2" type="ORF">SAMN05660866_00685</name>
</gene>
<dbReference type="SUPFAM" id="SSF55729">
    <property type="entry name" value="Acyl-CoA N-acyltransferases (Nat)"/>
    <property type="match status" value="1"/>
</dbReference>
<dbReference type="AlphaFoldDB" id="A0A1T5A864"/>
<name>A0A1T5A864_9FLAO</name>